<dbReference type="InterPro" id="IPR043917">
    <property type="entry name" value="DUF5753"/>
</dbReference>
<organism evidence="2 3">
    <name type="scientific">Solihabitans fulvus</name>
    <dbReference type="NCBI Taxonomy" id="1892852"/>
    <lineage>
        <taxon>Bacteria</taxon>
        <taxon>Bacillati</taxon>
        <taxon>Actinomycetota</taxon>
        <taxon>Actinomycetes</taxon>
        <taxon>Pseudonocardiales</taxon>
        <taxon>Pseudonocardiaceae</taxon>
        <taxon>Solihabitans</taxon>
    </lineage>
</organism>
<comment type="caution">
    <text evidence="2">The sequence shown here is derived from an EMBL/GenBank/DDBJ whole genome shotgun (WGS) entry which is preliminary data.</text>
</comment>
<reference evidence="2 3" key="1">
    <citation type="submission" date="2019-09" db="EMBL/GenBank/DDBJ databases">
        <title>Goodfellowia gen. nov., a new genus of the Pseudonocardineae related to Actinoalloteichus, containing Goodfellowia coeruleoviolacea gen. nov., comb. nov. gen. nov., comb. nov.</title>
        <authorList>
            <person name="Labeda D."/>
        </authorList>
    </citation>
    <scope>NUCLEOTIDE SEQUENCE [LARGE SCALE GENOMIC DNA]</scope>
    <source>
        <strain evidence="2 3">AN110305</strain>
    </source>
</reference>
<dbReference type="InterPro" id="IPR001387">
    <property type="entry name" value="Cro/C1-type_HTH"/>
</dbReference>
<sequence>MADHSCPSALRWLIGAELAHYRNAADLSLADLSRLVEISKSKLGHLESGRLNQYPVDISKILKACGAERQDIDRLNSLTGRAEEGSWVGAWTDVVPDWLRTMVGLESLARNEFVFEPILLPGLIQTESYARELTIAASRVRPDHSERLVEFRMQRARLLSKDEPLELHAVFNEQALNLRVGDQEILRDQYLHLLKLAELPNVTLQVMRPEGGPHSAVTGQFMLLEFADARPISYVEMQDGAVFVNDSDRVRTYSMSTQSLERIALSPGETSALIERLIR</sequence>
<dbReference type="Proteomes" id="UP000323454">
    <property type="component" value="Unassembled WGS sequence"/>
</dbReference>
<evidence type="ECO:0000313" key="3">
    <source>
        <dbReference type="Proteomes" id="UP000323454"/>
    </source>
</evidence>
<dbReference type="SMART" id="SM00530">
    <property type="entry name" value="HTH_XRE"/>
    <property type="match status" value="1"/>
</dbReference>
<name>A0A5B2XUG1_9PSEU</name>
<dbReference type="Pfam" id="PF19054">
    <property type="entry name" value="DUF5753"/>
    <property type="match status" value="1"/>
</dbReference>
<dbReference type="EMBL" id="VUOB01000001">
    <property type="protein sequence ID" value="KAA2266963.1"/>
    <property type="molecule type" value="Genomic_DNA"/>
</dbReference>
<evidence type="ECO:0000259" key="1">
    <source>
        <dbReference type="PROSITE" id="PS50943"/>
    </source>
</evidence>
<accession>A0A5B2XUG1</accession>
<keyword evidence="3" id="KW-1185">Reference proteome</keyword>
<dbReference type="PROSITE" id="PS50943">
    <property type="entry name" value="HTH_CROC1"/>
    <property type="match status" value="1"/>
</dbReference>
<dbReference type="Gene3D" id="1.10.260.40">
    <property type="entry name" value="lambda repressor-like DNA-binding domains"/>
    <property type="match status" value="1"/>
</dbReference>
<dbReference type="SUPFAM" id="SSF47413">
    <property type="entry name" value="lambda repressor-like DNA-binding domains"/>
    <property type="match status" value="1"/>
</dbReference>
<dbReference type="GO" id="GO:0003677">
    <property type="term" value="F:DNA binding"/>
    <property type="evidence" value="ECO:0007669"/>
    <property type="project" value="InterPro"/>
</dbReference>
<dbReference type="OrthoDB" id="4285266at2"/>
<dbReference type="RefSeq" id="WP_149847271.1">
    <property type="nucleotide sequence ID" value="NZ_VUOB01000001.1"/>
</dbReference>
<protein>
    <submittedName>
        <fullName evidence="2">Helix-turn-helix domain-containing protein</fullName>
    </submittedName>
</protein>
<gene>
    <name evidence="2" type="ORF">F0L68_00020</name>
</gene>
<evidence type="ECO:0000313" key="2">
    <source>
        <dbReference type="EMBL" id="KAA2266963.1"/>
    </source>
</evidence>
<feature type="domain" description="HTH cro/C1-type" evidence="1">
    <location>
        <begin position="18"/>
        <end position="72"/>
    </location>
</feature>
<dbReference type="InterPro" id="IPR010982">
    <property type="entry name" value="Lambda_DNA-bd_dom_sf"/>
</dbReference>
<proteinExistence type="predicted"/>
<dbReference type="Pfam" id="PF13560">
    <property type="entry name" value="HTH_31"/>
    <property type="match status" value="1"/>
</dbReference>
<reference evidence="2 3" key="2">
    <citation type="submission" date="2019-09" db="EMBL/GenBank/DDBJ databases">
        <authorList>
            <person name="Jin C."/>
        </authorList>
    </citation>
    <scope>NUCLEOTIDE SEQUENCE [LARGE SCALE GENOMIC DNA]</scope>
    <source>
        <strain evidence="2 3">AN110305</strain>
    </source>
</reference>
<dbReference type="AlphaFoldDB" id="A0A5B2XUG1"/>
<dbReference type="CDD" id="cd00093">
    <property type="entry name" value="HTH_XRE"/>
    <property type="match status" value="1"/>
</dbReference>